<comment type="caution">
    <text evidence="1">The sequence shown here is derived from an EMBL/GenBank/DDBJ whole genome shotgun (WGS) entry which is preliminary data.</text>
</comment>
<gene>
    <name evidence="1" type="ORF">SDC9_173686</name>
</gene>
<proteinExistence type="predicted"/>
<dbReference type="AlphaFoldDB" id="A0A645GK76"/>
<evidence type="ECO:0000313" key="1">
    <source>
        <dbReference type="EMBL" id="MPN26262.1"/>
    </source>
</evidence>
<accession>A0A645GK76</accession>
<name>A0A645GK76_9ZZZZ</name>
<reference evidence="1" key="1">
    <citation type="submission" date="2019-08" db="EMBL/GenBank/DDBJ databases">
        <authorList>
            <person name="Kucharzyk K."/>
            <person name="Murdoch R.W."/>
            <person name="Higgins S."/>
            <person name="Loffler F."/>
        </authorList>
    </citation>
    <scope>NUCLEOTIDE SEQUENCE</scope>
</reference>
<organism evidence="1">
    <name type="scientific">bioreactor metagenome</name>
    <dbReference type="NCBI Taxonomy" id="1076179"/>
    <lineage>
        <taxon>unclassified sequences</taxon>
        <taxon>metagenomes</taxon>
        <taxon>ecological metagenomes</taxon>
    </lineage>
</organism>
<dbReference type="EMBL" id="VSSQ01075731">
    <property type="protein sequence ID" value="MPN26262.1"/>
    <property type="molecule type" value="Genomic_DNA"/>
</dbReference>
<protein>
    <submittedName>
        <fullName evidence="1">Uncharacterized protein</fullName>
    </submittedName>
</protein>
<sequence length="115" mass="12239">MVNPGTGGDFFRIAKIVAADVGDPGSRDIHGIGVFFGKIIQNAGKRTAPRHIFRIVTVEDGAPAVGVTVAFGKADDAEPDMVGIGDQGTEWIHDRGAFVAVSWARRPGGMPKRRR</sequence>